<feature type="compositionally biased region" description="Acidic residues" evidence="1">
    <location>
        <begin position="100"/>
        <end position="134"/>
    </location>
</feature>
<dbReference type="Pfam" id="PF13843">
    <property type="entry name" value="DDE_Tnp_1_7"/>
    <property type="match status" value="1"/>
</dbReference>
<name>A0AAE0Y8K6_9GAST</name>
<feature type="compositionally biased region" description="Acidic residues" evidence="1">
    <location>
        <begin position="39"/>
        <end position="60"/>
    </location>
</feature>
<dbReference type="EMBL" id="JAWDGP010006834">
    <property type="protein sequence ID" value="KAK3734974.1"/>
    <property type="molecule type" value="Genomic_DNA"/>
</dbReference>
<dbReference type="InterPro" id="IPR029526">
    <property type="entry name" value="PGBD"/>
</dbReference>
<dbReference type="PANTHER" id="PTHR46599:SF3">
    <property type="entry name" value="PIGGYBAC TRANSPOSABLE ELEMENT-DERIVED PROTEIN 4"/>
    <property type="match status" value="1"/>
</dbReference>
<gene>
    <name evidence="3" type="ORF">RRG08_038995</name>
</gene>
<dbReference type="PANTHER" id="PTHR46599">
    <property type="entry name" value="PIGGYBAC TRANSPOSABLE ELEMENT-DERIVED PROTEIN 4"/>
    <property type="match status" value="1"/>
</dbReference>
<evidence type="ECO:0000256" key="1">
    <source>
        <dbReference type="SAM" id="MobiDB-lite"/>
    </source>
</evidence>
<comment type="caution">
    <text evidence="3">The sequence shown here is derived from an EMBL/GenBank/DDBJ whole genome shotgun (WGS) entry which is preliminary data.</text>
</comment>
<feature type="compositionally biased region" description="Basic and acidic residues" evidence="1">
    <location>
        <begin position="1"/>
        <end position="14"/>
    </location>
</feature>
<dbReference type="AlphaFoldDB" id="A0AAE0Y8K6"/>
<organism evidence="3 4">
    <name type="scientific">Elysia crispata</name>
    <name type="common">lettuce slug</name>
    <dbReference type="NCBI Taxonomy" id="231223"/>
    <lineage>
        <taxon>Eukaryota</taxon>
        <taxon>Metazoa</taxon>
        <taxon>Spiralia</taxon>
        <taxon>Lophotrochozoa</taxon>
        <taxon>Mollusca</taxon>
        <taxon>Gastropoda</taxon>
        <taxon>Heterobranchia</taxon>
        <taxon>Euthyneura</taxon>
        <taxon>Panpulmonata</taxon>
        <taxon>Sacoglossa</taxon>
        <taxon>Placobranchoidea</taxon>
        <taxon>Plakobranchidae</taxon>
        <taxon>Elysia</taxon>
    </lineage>
</organism>
<feature type="compositionally biased region" description="Low complexity" evidence="1">
    <location>
        <begin position="79"/>
        <end position="99"/>
    </location>
</feature>
<feature type="domain" description="PiggyBac transposable element-derived protein" evidence="2">
    <location>
        <begin position="153"/>
        <end position="290"/>
    </location>
</feature>
<evidence type="ECO:0000313" key="4">
    <source>
        <dbReference type="Proteomes" id="UP001283361"/>
    </source>
</evidence>
<feature type="region of interest" description="Disordered" evidence="1">
    <location>
        <begin position="1"/>
        <end position="147"/>
    </location>
</feature>
<protein>
    <recommendedName>
        <fullName evidence="2">PiggyBac transposable element-derived protein domain-containing protein</fullName>
    </recommendedName>
</protein>
<accession>A0AAE0Y8K6</accession>
<evidence type="ECO:0000259" key="2">
    <source>
        <dbReference type="Pfam" id="PF13843"/>
    </source>
</evidence>
<proteinExistence type="predicted"/>
<sequence>MSRSSFADRSRPEKTIMANSRPRLFTRQEIIESFYTPGSDDEGNSDGEMLEDDREDETDVREDVPAPGFDLQIEREAAQSESSAPRSRSSSDVGMSSQDSDSDSSSDSSMEAESEGETETVDPYEVDTEEDEPANDQQQDADPLDEDDAEWVETNRYAREIINSKDQQLLSNRSRFKLWKPVVLREMWEFLAICLHIGIVKKPTLHDYWAHHPAVHSSFASRVMSRERFLSILVFFHIAVNATFIPFENPHHDPIHKIRPFVDHLNTVFKQLYEPDREVCIDEAMVPFKG</sequence>
<reference evidence="3" key="1">
    <citation type="journal article" date="2023" name="G3 (Bethesda)">
        <title>A reference genome for the long-term kleptoplast-retaining sea slug Elysia crispata morphotype clarki.</title>
        <authorList>
            <person name="Eastman K.E."/>
            <person name="Pendleton A.L."/>
            <person name="Shaikh M.A."/>
            <person name="Suttiyut T."/>
            <person name="Ogas R."/>
            <person name="Tomko P."/>
            <person name="Gavelis G."/>
            <person name="Widhalm J.R."/>
            <person name="Wisecaver J.H."/>
        </authorList>
    </citation>
    <scope>NUCLEOTIDE SEQUENCE</scope>
    <source>
        <strain evidence="3">ECLA1</strain>
    </source>
</reference>
<dbReference type="Proteomes" id="UP001283361">
    <property type="component" value="Unassembled WGS sequence"/>
</dbReference>
<evidence type="ECO:0000313" key="3">
    <source>
        <dbReference type="EMBL" id="KAK3734974.1"/>
    </source>
</evidence>
<keyword evidence="4" id="KW-1185">Reference proteome</keyword>